<organism evidence="6 7">
    <name type="scientific">Loigolactobacillus backii</name>
    <dbReference type="NCBI Taxonomy" id="375175"/>
    <lineage>
        <taxon>Bacteria</taxon>
        <taxon>Bacillati</taxon>
        <taxon>Bacillota</taxon>
        <taxon>Bacilli</taxon>
        <taxon>Lactobacillales</taxon>
        <taxon>Lactobacillaceae</taxon>
        <taxon>Loigolactobacillus</taxon>
    </lineage>
</organism>
<dbReference type="PANTHER" id="PTHR34478:SF2">
    <property type="entry name" value="MEMBRANE PROTEIN"/>
    <property type="match status" value="1"/>
</dbReference>
<gene>
    <name evidence="6" type="ORF">AYR53_05700</name>
</gene>
<keyword evidence="3" id="KW-0812">Transmembrane</keyword>
<evidence type="ECO:0000256" key="2">
    <source>
        <dbReference type="ARBA" id="ARBA00008854"/>
    </source>
</evidence>
<proteinExistence type="inferred from homology"/>
<comment type="similarity">
    <text evidence="2">Belongs to the LemA family.</text>
</comment>
<comment type="subcellular location">
    <subcellularLocation>
        <location evidence="1">Membrane</location>
        <topology evidence="1">Single-pass membrane protein</topology>
    </subcellularLocation>
</comment>
<dbReference type="PANTHER" id="PTHR34478">
    <property type="entry name" value="PROTEIN LEMA"/>
    <property type="match status" value="1"/>
</dbReference>
<dbReference type="Proteomes" id="UP000078582">
    <property type="component" value="Chromosome"/>
</dbReference>
<evidence type="ECO:0000256" key="4">
    <source>
        <dbReference type="ARBA" id="ARBA00022989"/>
    </source>
</evidence>
<dbReference type="AlphaFoldDB" id="A0A192H255"/>
<dbReference type="KEGG" id="lbt:AYR52_08295"/>
<dbReference type="RefSeq" id="WP_068225563.1">
    <property type="nucleotide sequence ID" value="NZ_CP014623.1"/>
</dbReference>
<name>A0A192H255_9LACO</name>
<sequence length="188" mass="21246">MLWIIVIVIVLAIIAAGSYIGFYNSIVRTHNWTDEAWSQIDVQLKRRNDLIPNLVETVKGYAKHEQKTLTDVIDKRNQLATVPAANHEQTMAASNQLSDSLKGIFALSESYPDLKANQQFGQLMEELSNTENKLAYSRQLYNSSAVNYNNKIQTFPGNIIAPIHNFSKINYLETPSDEKKAPKVSFND</sequence>
<dbReference type="Gene3D" id="1.20.1440.20">
    <property type="entry name" value="LemA-like domain"/>
    <property type="match status" value="1"/>
</dbReference>
<keyword evidence="5" id="KW-0472">Membrane</keyword>
<dbReference type="InterPro" id="IPR007156">
    <property type="entry name" value="MamQ_LemA"/>
</dbReference>
<evidence type="ECO:0000256" key="5">
    <source>
        <dbReference type="ARBA" id="ARBA00023136"/>
    </source>
</evidence>
<dbReference type="OrthoDB" id="9804152at2"/>
<dbReference type="InterPro" id="IPR023353">
    <property type="entry name" value="LemA-like_dom_sf"/>
</dbReference>
<dbReference type="Pfam" id="PF04011">
    <property type="entry name" value="LemA"/>
    <property type="match status" value="1"/>
</dbReference>
<dbReference type="EMBL" id="CP014873">
    <property type="protein sequence ID" value="ANK62317.1"/>
    <property type="molecule type" value="Genomic_DNA"/>
</dbReference>
<accession>A0A192H255</accession>
<dbReference type="SUPFAM" id="SSF140478">
    <property type="entry name" value="LemA-like"/>
    <property type="match status" value="1"/>
</dbReference>
<evidence type="ECO:0000313" key="7">
    <source>
        <dbReference type="Proteomes" id="UP000078582"/>
    </source>
</evidence>
<keyword evidence="4" id="KW-1133">Transmembrane helix</keyword>
<evidence type="ECO:0000256" key="1">
    <source>
        <dbReference type="ARBA" id="ARBA00004167"/>
    </source>
</evidence>
<dbReference type="GeneID" id="42981742"/>
<evidence type="ECO:0000256" key="3">
    <source>
        <dbReference type="ARBA" id="ARBA00022692"/>
    </source>
</evidence>
<dbReference type="STRING" id="375175.AYR53_05700"/>
<reference evidence="6 7" key="1">
    <citation type="submission" date="2016-03" db="EMBL/GenBank/DDBJ databases">
        <title>Pediococcus and Lactobacillus from brewery environment - whole genome sequencing and assembly.</title>
        <authorList>
            <person name="Behr J."/>
            <person name="Geissler A.J."/>
            <person name="Vogel R.F."/>
        </authorList>
    </citation>
    <scope>NUCLEOTIDE SEQUENCE [LARGE SCALE GENOMIC DNA]</scope>
    <source>
        <strain evidence="6 7">TMW 1.1989</strain>
    </source>
</reference>
<dbReference type="GO" id="GO:0016020">
    <property type="term" value="C:membrane"/>
    <property type="evidence" value="ECO:0007669"/>
    <property type="project" value="UniProtKB-SubCell"/>
</dbReference>
<keyword evidence="7" id="KW-1185">Reference proteome</keyword>
<evidence type="ECO:0000313" key="6">
    <source>
        <dbReference type="EMBL" id="ANK62317.1"/>
    </source>
</evidence>
<protein>
    <submittedName>
        <fullName evidence="6">Uncharacterized protein</fullName>
    </submittedName>
</protein>